<dbReference type="Proteomes" id="UP000075755">
    <property type="component" value="Plasmid pAA04"/>
</dbReference>
<feature type="transmembrane region" description="Helical" evidence="9">
    <location>
        <begin position="100"/>
        <end position="122"/>
    </location>
</feature>
<feature type="transmembrane region" description="Helical" evidence="9">
    <location>
        <begin position="142"/>
        <end position="162"/>
    </location>
</feature>
<gene>
    <name evidence="10" type="ORF">AA2016_6620</name>
    <name evidence="11" type="ORF">FHS67_004925</name>
</gene>
<keyword evidence="10" id="KW-0614">Plasmid</keyword>
<dbReference type="Pfam" id="PF02653">
    <property type="entry name" value="BPD_transp_2"/>
    <property type="match status" value="1"/>
</dbReference>
<evidence type="ECO:0000256" key="2">
    <source>
        <dbReference type="ARBA" id="ARBA00022448"/>
    </source>
</evidence>
<evidence type="ECO:0000313" key="11">
    <source>
        <dbReference type="EMBL" id="MBB3708585.1"/>
    </source>
</evidence>
<keyword evidence="13" id="KW-1185">Reference proteome</keyword>
<reference evidence="11 13" key="2">
    <citation type="submission" date="2020-08" db="EMBL/GenBank/DDBJ databases">
        <title>Genomic Encyclopedia of Type Strains, Phase IV (KMG-IV): sequencing the most valuable type-strain genomes for metagenomic binning, comparative biology and taxonomic classification.</title>
        <authorList>
            <person name="Goeker M."/>
        </authorList>
    </citation>
    <scope>NUCLEOTIDE SEQUENCE [LARGE SCALE GENOMIC DNA]</scope>
    <source>
        <strain evidence="11 13">DSM 10368</strain>
    </source>
</reference>
<keyword evidence="3" id="KW-1003">Cell membrane</keyword>
<dbReference type="KEGG" id="aak:AA2016_6620"/>
<geneLocation type="plasmid" evidence="10 12">
    <name>pAA04</name>
</geneLocation>
<evidence type="ECO:0000256" key="7">
    <source>
        <dbReference type="ARBA" id="ARBA00023136"/>
    </source>
</evidence>
<evidence type="ECO:0000256" key="1">
    <source>
        <dbReference type="ARBA" id="ARBA00004651"/>
    </source>
</evidence>
<dbReference type="InterPro" id="IPR001851">
    <property type="entry name" value="ABC_transp_permease"/>
</dbReference>
<name>A0AAC9FEU3_AMIAI</name>
<feature type="transmembrane region" description="Helical" evidence="9">
    <location>
        <begin position="259"/>
        <end position="283"/>
    </location>
</feature>
<evidence type="ECO:0000256" key="6">
    <source>
        <dbReference type="ARBA" id="ARBA00022989"/>
    </source>
</evidence>
<evidence type="ECO:0000256" key="8">
    <source>
        <dbReference type="ARBA" id="ARBA00037998"/>
    </source>
</evidence>
<keyword evidence="4 9" id="KW-0812">Transmembrane</keyword>
<dbReference type="GO" id="GO:0005886">
    <property type="term" value="C:plasma membrane"/>
    <property type="evidence" value="ECO:0007669"/>
    <property type="project" value="UniProtKB-SubCell"/>
</dbReference>
<keyword evidence="6 9" id="KW-1133">Transmembrane helix</keyword>
<evidence type="ECO:0000313" key="12">
    <source>
        <dbReference type="Proteomes" id="UP000075755"/>
    </source>
</evidence>
<feature type="transmembrane region" description="Helical" evidence="9">
    <location>
        <begin position="65"/>
        <end position="88"/>
    </location>
</feature>
<dbReference type="InterPro" id="IPR052157">
    <property type="entry name" value="BCAA_transport_permease"/>
</dbReference>
<evidence type="ECO:0000313" key="10">
    <source>
        <dbReference type="EMBL" id="AMS45510.1"/>
    </source>
</evidence>
<keyword evidence="2" id="KW-0813">Transport</keyword>
<comment type="similarity">
    <text evidence="8">Belongs to the binding-protein-dependent transport system permease family. LivHM subfamily.</text>
</comment>
<evidence type="ECO:0000256" key="3">
    <source>
        <dbReference type="ARBA" id="ARBA00022475"/>
    </source>
</evidence>
<dbReference type="Proteomes" id="UP000577697">
    <property type="component" value="Unassembled WGS sequence"/>
</dbReference>
<organism evidence="10 12">
    <name type="scientific">Aminobacter aminovorans</name>
    <name type="common">Chelatobacter heintzii</name>
    <dbReference type="NCBI Taxonomy" id="83263"/>
    <lineage>
        <taxon>Bacteria</taxon>
        <taxon>Pseudomonadati</taxon>
        <taxon>Pseudomonadota</taxon>
        <taxon>Alphaproteobacteria</taxon>
        <taxon>Hyphomicrobiales</taxon>
        <taxon>Phyllobacteriaceae</taxon>
        <taxon>Aminobacter</taxon>
    </lineage>
</organism>
<keyword evidence="7 9" id="KW-0472">Membrane</keyword>
<feature type="transmembrane region" description="Helical" evidence="9">
    <location>
        <begin position="228"/>
        <end position="253"/>
    </location>
</feature>
<dbReference type="AlphaFoldDB" id="A0AAC9FEU3"/>
<dbReference type="EMBL" id="JACICB010000021">
    <property type="protein sequence ID" value="MBB3708585.1"/>
    <property type="molecule type" value="Genomic_DNA"/>
</dbReference>
<reference evidence="10 12" key="1">
    <citation type="submission" date="2016-03" db="EMBL/GenBank/DDBJ databases">
        <title>Complete genome of Aminobacter aminovorans KCTC 2477.</title>
        <authorList>
            <person name="Kim K.M."/>
        </authorList>
    </citation>
    <scope>NUCLEOTIDE SEQUENCE [LARGE SCALE GENOMIC DNA]</scope>
    <source>
        <strain evidence="10 12">KCTC 2477</strain>
        <plasmid evidence="10 12">pAA04</plasmid>
    </source>
</reference>
<evidence type="ECO:0000256" key="9">
    <source>
        <dbReference type="SAM" id="Phobius"/>
    </source>
</evidence>
<dbReference type="PANTHER" id="PTHR11795">
    <property type="entry name" value="BRANCHED-CHAIN AMINO ACID TRANSPORT SYSTEM PERMEASE PROTEIN LIVH"/>
    <property type="match status" value="1"/>
</dbReference>
<sequence length="295" mass="31115">MTLDLATIAFNAMSWAMATFLVASGLTLVFGVLHILNFAHGGFFLLGAYMLFSIAQAFGGELPVVLYVLACLGIAVVIALLGIVANALVFERLRHVDDAYVLIATYALLLFVEGVAKLIWGIDSLSVMPPSDLLGAVFAGSLVMPHYSIFLIVSGVIVFVSLEWMMVKTAFGRMLQAVAIDPWMCGLLSVNVDRIRALTIVIGFGLAGLAGGLLAANQGLDPRAGGAFIIQAFGVIIIGGMGSIRGAFFAALILGFMEAIGLVLLPQFPGIFFYITLAGMLLVRPRGLISRGAVA</sequence>
<dbReference type="EMBL" id="CP015009">
    <property type="protein sequence ID" value="AMS45510.1"/>
    <property type="molecule type" value="Genomic_DNA"/>
</dbReference>
<keyword evidence="5" id="KW-0029">Amino-acid transport</keyword>
<proteinExistence type="inferred from homology"/>
<dbReference type="GO" id="GO:0022857">
    <property type="term" value="F:transmembrane transporter activity"/>
    <property type="evidence" value="ECO:0007669"/>
    <property type="project" value="InterPro"/>
</dbReference>
<protein>
    <submittedName>
        <fullName evidence="10">ABC branched chain amino acid transporter, inner membrane subunit</fullName>
    </submittedName>
    <submittedName>
        <fullName evidence="11">Branched-chain amino acid transport system permease protein</fullName>
    </submittedName>
</protein>
<comment type="subcellular location">
    <subcellularLocation>
        <location evidence="1">Cell membrane</location>
        <topology evidence="1">Multi-pass membrane protein</topology>
    </subcellularLocation>
</comment>
<dbReference type="PANTHER" id="PTHR11795:SF442">
    <property type="entry name" value="ABC TRANSPORTER ATP-BINDING PROTEIN"/>
    <property type="match status" value="1"/>
</dbReference>
<feature type="transmembrane region" description="Helical" evidence="9">
    <location>
        <begin position="43"/>
        <end position="59"/>
    </location>
</feature>
<evidence type="ECO:0000256" key="5">
    <source>
        <dbReference type="ARBA" id="ARBA00022970"/>
    </source>
</evidence>
<accession>A0AAC9FEU3</accession>
<evidence type="ECO:0000256" key="4">
    <source>
        <dbReference type="ARBA" id="ARBA00022692"/>
    </source>
</evidence>
<dbReference type="RefSeq" id="WP_067970263.1">
    <property type="nucleotide sequence ID" value="NZ_CP015009.1"/>
</dbReference>
<evidence type="ECO:0000313" key="13">
    <source>
        <dbReference type="Proteomes" id="UP000577697"/>
    </source>
</evidence>
<feature type="transmembrane region" description="Helical" evidence="9">
    <location>
        <begin position="12"/>
        <end position="36"/>
    </location>
</feature>
<dbReference type="CDD" id="cd06582">
    <property type="entry name" value="TM_PBP1_LivH_like"/>
    <property type="match status" value="1"/>
</dbReference>
<feature type="transmembrane region" description="Helical" evidence="9">
    <location>
        <begin position="198"/>
        <end position="216"/>
    </location>
</feature>
<dbReference type="GO" id="GO:0006865">
    <property type="term" value="P:amino acid transport"/>
    <property type="evidence" value="ECO:0007669"/>
    <property type="project" value="UniProtKB-KW"/>
</dbReference>